<accession>A0A645CLX9</accession>
<name>A0A645CLX9_9ZZZZ</name>
<evidence type="ECO:0000313" key="2">
    <source>
        <dbReference type="EMBL" id="MPM77963.1"/>
    </source>
</evidence>
<dbReference type="EMBL" id="VSSQ01028298">
    <property type="protein sequence ID" value="MPM77963.1"/>
    <property type="molecule type" value="Genomic_DNA"/>
</dbReference>
<organism evidence="2">
    <name type="scientific">bioreactor metagenome</name>
    <dbReference type="NCBI Taxonomy" id="1076179"/>
    <lineage>
        <taxon>unclassified sequences</taxon>
        <taxon>metagenomes</taxon>
        <taxon>ecological metagenomes</taxon>
    </lineage>
</organism>
<proteinExistence type="predicted"/>
<comment type="caution">
    <text evidence="2">The sequence shown here is derived from an EMBL/GenBank/DDBJ whole genome shotgun (WGS) entry which is preliminary data.</text>
</comment>
<protein>
    <submittedName>
        <fullName evidence="2">Uncharacterized protein</fullName>
    </submittedName>
</protein>
<reference evidence="2" key="1">
    <citation type="submission" date="2019-08" db="EMBL/GenBank/DDBJ databases">
        <authorList>
            <person name="Kucharzyk K."/>
            <person name="Murdoch R.W."/>
            <person name="Higgins S."/>
            <person name="Loffler F."/>
        </authorList>
    </citation>
    <scope>NUCLEOTIDE SEQUENCE</scope>
</reference>
<dbReference type="AlphaFoldDB" id="A0A645CLX9"/>
<gene>
    <name evidence="2" type="ORF">SDC9_124973</name>
</gene>
<evidence type="ECO:0000256" key="1">
    <source>
        <dbReference type="SAM" id="MobiDB-lite"/>
    </source>
</evidence>
<feature type="region of interest" description="Disordered" evidence="1">
    <location>
        <begin position="92"/>
        <end position="114"/>
    </location>
</feature>
<sequence length="249" mass="26349">MKEEDTPFALLHRHAQVLHAGEPVLEAGKLVVVGGEKHLRRGAAPVGQVFQHGPGDAHAVVGGGSPPYFVQDHQAPVRDVVEDVGRLHHLNHEGAATPGEVVPGPYAGEDPVAQPDLRRLGRNEAPHLGQDHQKGGAPQVGGLPRHVRPGYQGDALPIPFQLHGVGNEGRIGEHILHHGVAAVLHHEVEAGVHCRPDVPLLPGSLRQGGQHVQDREGLTEGLEVLHPVQGFPDQPVVEFPLPPGDFGGG</sequence>